<feature type="binding site" evidence="5">
    <location>
        <begin position="15"/>
        <end position="20"/>
    </location>
    <ligand>
        <name>ATP</name>
        <dbReference type="ChEBI" id="CHEBI:30616"/>
    </ligand>
</feature>
<keyword evidence="5" id="KW-0963">Cytoplasm</keyword>
<dbReference type="InterPro" id="IPR001977">
    <property type="entry name" value="Depp_CoAkinase"/>
</dbReference>
<dbReference type="GO" id="GO:0005737">
    <property type="term" value="C:cytoplasm"/>
    <property type="evidence" value="ECO:0007669"/>
    <property type="project" value="UniProtKB-SubCell"/>
</dbReference>
<dbReference type="PANTHER" id="PTHR10695:SF46">
    <property type="entry name" value="BIFUNCTIONAL COENZYME A SYNTHASE-RELATED"/>
    <property type="match status" value="1"/>
</dbReference>
<reference evidence="7 8" key="1">
    <citation type="submission" date="2014-07" db="EMBL/GenBank/DDBJ databases">
        <authorList>
            <person name="McCorrison J."/>
            <person name="Sanka R."/>
            <person name="Torralba M."/>
            <person name="Gillis M."/>
            <person name="Haft D.H."/>
            <person name="Methe B."/>
            <person name="Sutton G."/>
            <person name="Nelson K.E."/>
        </authorList>
    </citation>
    <scope>NUCLEOTIDE SEQUENCE [LARGE SCALE GENOMIC DNA]</scope>
    <source>
        <strain evidence="7 8">DNF00853</strain>
    </source>
</reference>
<dbReference type="UniPathway" id="UPA00241">
    <property type="reaction ID" value="UER00356"/>
</dbReference>
<dbReference type="PROSITE" id="PS51219">
    <property type="entry name" value="DPCK"/>
    <property type="match status" value="1"/>
</dbReference>
<comment type="function">
    <text evidence="5">Catalyzes the phosphorylation of the 3'-hydroxyl group of dephosphocoenzyme A to form coenzyme A.</text>
</comment>
<dbReference type="NCBIfam" id="TIGR00152">
    <property type="entry name" value="dephospho-CoA kinase"/>
    <property type="match status" value="1"/>
</dbReference>
<evidence type="ECO:0000256" key="2">
    <source>
        <dbReference type="ARBA" id="ARBA00022741"/>
    </source>
</evidence>
<evidence type="ECO:0000256" key="5">
    <source>
        <dbReference type="HAMAP-Rule" id="MF_00376"/>
    </source>
</evidence>
<dbReference type="EC" id="2.7.1.24" evidence="5 6"/>
<evidence type="ECO:0000256" key="3">
    <source>
        <dbReference type="ARBA" id="ARBA00022840"/>
    </source>
</evidence>
<keyword evidence="5 7" id="KW-0418">Kinase</keyword>
<dbReference type="GO" id="GO:0015937">
    <property type="term" value="P:coenzyme A biosynthetic process"/>
    <property type="evidence" value="ECO:0007669"/>
    <property type="project" value="UniProtKB-UniRule"/>
</dbReference>
<dbReference type="SUPFAM" id="SSF52540">
    <property type="entry name" value="P-loop containing nucleoside triphosphate hydrolases"/>
    <property type="match status" value="1"/>
</dbReference>
<dbReference type="PANTHER" id="PTHR10695">
    <property type="entry name" value="DEPHOSPHO-COA KINASE-RELATED"/>
    <property type="match status" value="1"/>
</dbReference>
<protein>
    <recommendedName>
        <fullName evidence="5 6">Dephospho-CoA kinase</fullName>
        <ecNumber evidence="5 6">2.7.1.24</ecNumber>
    </recommendedName>
    <alternativeName>
        <fullName evidence="5">Dephosphocoenzyme A kinase</fullName>
    </alternativeName>
</protein>
<comment type="catalytic activity">
    <reaction evidence="5">
        <text>3'-dephospho-CoA + ATP = ADP + CoA + H(+)</text>
        <dbReference type="Rhea" id="RHEA:18245"/>
        <dbReference type="ChEBI" id="CHEBI:15378"/>
        <dbReference type="ChEBI" id="CHEBI:30616"/>
        <dbReference type="ChEBI" id="CHEBI:57287"/>
        <dbReference type="ChEBI" id="CHEBI:57328"/>
        <dbReference type="ChEBI" id="CHEBI:456216"/>
        <dbReference type="EC" id="2.7.1.24"/>
    </reaction>
</comment>
<sequence>MNNRKSIVALTGGIGSGKSFVCQLLRQHGIIVYDCDEAAKRLMREDGQLRQQLTQLVGSDVYEGTKLQKAVLAQFLLASEANKQAVNDIVHPAVATDFLQSPLQWVESAILFDAHFDRRITPDKVICVTAPLEIRVERIMLRDGISREKATAWINSQMPQEEMVRLSDVEIVNDGKANLPQQIEKILEQLHHNHILII</sequence>
<proteinExistence type="inferred from homology"/>
<dbReference type="GO" id="GO:0005524">
    <property type="term" value="F:ATP binding"/>
    <property type="evidence" value="ECO:0007669"/>
    <property type="project" value="UniProtKB-UniRule"/>
</dbReference>
<keyword evidence="4 5" id="KW-0173">Coenzyme A biosynthesis</keyword>
<dbReference type="CDD" id="cd02022">
    <property type="entry name" value="DPCK"/>
    <property type="match status" value="1"/>
</dbReference>
<comment type="similarity">
    <text evidence="1 5">Belongs to the CoaE family.</text>
</comment>
<dbReference type="EMBL" id="JRNN01000040">
    <property type="protein sequence ID" value="KGF35525.1"/>
    <property type="molecule type" value="Genomic_DNA"/>
</dbReference>
<gene>
    <name evidence="5" type="primary">coaE</name>
    <name evidence="7" type="ORF">HMPREF2137_04565</name>
</gene>
<dbReference type="InterPro" id="IPR027417">
    <property type="entry name" value="P-loop_NTPase"/>
</dbReference>
<evidence type="ECO:0000256" key="1">
    <source>
        <dbReference type="ARBA" id="ARBA00009018"/>
    </source>
</evidence>
<comment type="caution">
    <text evidence="7">The sequence shown here is derived from an EMBL/GenBank/DDBJ whole genome shotgun (WGS) entry which is preliminary data.</text>
</comment>
<evidence type="ECO:0000256" key="4">
    <source>
        <dbReference type="ARBA" id="ARBA00022993"/>
    </source>
</evidence>
<dbReference type="RefSeq" id="WP_036872293.1">
    <property type="nucleotide sequence ID" value="NZ_JRNN01000040.1"/>
</dbReference>
<dbReference type="Gene3D" id="3.40.50.300">
    <property type="entry name" value="P-loop containing nucleotide triphosphate hydrolases"/>
    <property type="match status" value="1"/>
</dbReference>
<comment type="subcellular location">
    <subcellularLocation>
        <location evidence="5">Cytoplasm</location>
    </subcellularLocation>
</comment>
<keyword evidence="5" id="KW-0808">Transferase</keyword>
<name>A0A095ZL85_9BACT</name>
<evidence type="ECO:0000313" key="7">
    <source>
        <dbReference type="EMBL" id="KGF35525.1"/>
    </source>
</evidence>
<comment type="pathway">
    <text evidence="5">Cofactor biosynthesis; coenzyme A biosynthesis; CoA from (R)-pantothenate: step 5/5.</text>
</comment>
<accession>A0A095ZL85</accession>
<dbReference type="Pfam" id="PF01121">
    <property type="entry name" value="CoaE"/>
    <property type="match status" value="1"/>
</dbReference>
<keyword evidence="3 5" id="KW-0067">ATP-binding</keyword>
<dbReference type="OrthoDB" id="9812943at2"/>
<organism evidence="7 8">
    <name type="scientific">Hoylesella buccalis DNF00853</name>
    <dbReference type="NCBI Taxonomy" id="1401074"/>
    <lineage>
        <taxon>Bacteria</taxon>
        <taxon>Pseudomonadati</taxon>
        <taxon>Bacteroidota</taxon>
        <taxon>Bacteroidia</taxon>
        <taxon>Bacteroidales</taxon>
        <taxon>Prevotellaceae</taxon>
        <taxon>Hoylesella</taxon>
    </lineage>
</organism>
<keyword evidence="2 5" id="KW-0547">Nucleotide-binding</keyword>
<dbReference type="AlphaFoldDB" id="A0A095ZL85"/>
<dbReference type="Proteomes" id="UP000029556">
    <property type="component" value="Unassembled WGS sequence"/>
</dbReference>
<evidence type="ECO:0000256" key="6">
    <source>
        <dbReference type="NCBIfam" id="TIGR00152"/>
    </source>
</evidence>
<dbReference type="GO" id="GO:0004140">
    <property type="term" value="F:dephospho-CoA kinase activity"/>
    <property type="evidence" value="ECO:0007669"/>
    <property type="project" value="UniProtKB-UniRule"/>
</dbReference>
<evidence type="ECO:0000313" key="8">
    <source>
        <dbReference type="Proteomes" id="UP000029556"/>
    </source>
</evidence>
<dbReference type="HAMAP" id="MF_00376">
    <property type="entry name" value="Dephospho_CoA_kinase"/>
    <property type="match status" value="1"/>
</dbReference>